<feature type="transmembrane region" description="Helical" evidence="2">
    <location>
        <begin position="38"/>
        <end position="66"/>
    </location>
</feature>
<dbReference type="OrthoDB" id="6247020at2759"/>
<evidence type="ECO:0000313" key="3">
    <source>
        <dbReference type="EMBL" id="PVD23778.1"/>
    </source>
</evidence>
<evidence type="ECO:0000313" key="4">
    <source>
        <dbReference type="Proteomes" id="UP000245119"/>
    </source>
</evidence>
<organism evidence="3 4">
    <name type="scientific">Pomacea canaliculata</name>
    <name type="common">Golden apple snail</name>
    <dbReference type="NCBI Taxonomy" id="400727"/>
    <lineage>
        <taxon>Eukaryota</taxon>
        <taxon>Metazoa</taxon>
        <taxon>Spiralia</taxon>
        <taxon>Lophotrochozoa</taxon>
        <taxon>Mollusca</taxon>
        <taxon>Gastropoda</taxon>
        <taxon>Caenogastropoda</taxon>
        <taxon>Architaenioglossa</taxon>
        <taxon>Ampullarioidea</taxon>
        <taxon>Ampullariidae</taxon>
        <taxon>Pomacea</taxon>
    </lineage>
</organism>
<dbReference type="AlphaFoldDB" id="A0A2T7NRJ9"/>
<gene>
    <name evidence="3" type="ORF">C0Q70_17052</name>
</gene>
<feature type="compositionally biased region" description="Polar residues" evidence="1">
    <location>
        <begin position="158"/>
        <end position="170"/>
    </location>
</feature>
<keyword evidence="4" id="KW-1185">Reference proteome</keyword>
<name>A0A2T7NRJ9_POMCA</name>
<sequence>MKVHQQGLLQLPPFHELFPPSSFPQTYVGGGEATVSSFITFIILLAGVLGGLLIVVCVIIVCKYCLKSKKNQRGSFRSGRYDSGRAVRLLQRYETINSDVFSEPSSVSIDGIPLSPRKPLDLRNSGRRDESEEVDERTHLCSLHDKEHTYDPAEGEASVSSSAHPTSRLTGGSGNAKAEGDGASISDRGGGGEEEAQWRLGAKNEWEGCRLPPPPPHPGTRRVRSQVKEEVRRAGEYRFSWTLCRISPPEPRLLPAAVPCRAAAEGLHTPSPRSSLLPTTQPPLSARSYLSAMHDLPACLPVVVVMTLRLIMMMTKR</sequence>
<comment type="caution">
    <text evidence="3">The sequence shown here is derived from an EMBL/GenBank/DDBJ whole genome shotgun (WGS) entry which is preliminary data.</text>
</comment>
<evidence type="ECO:0000256" key="1">
    <source>
        <dbReference type="SAM" id="MobiDB-lite"/>
    </source>
</evidence>
<feature type="compositionally biased region" description="Basic and acidic residues" evidence="1">
    <location>
        <begin position="118"/>
        <end position="151"/>
    </location>
</feature>
<dbReference type="Proteomes" id="UP000245119">
    <property type="component" value="Linkage Group LG10"/>
</dbReference>
<keyword evidence="2" id="KW-0472">Membrane</keyword>
<accession>A0A2T7NRJ9</accession>
<evidence type="ECO:0000256" key="2">
    <source>
        <dbReference type="SAM" id="Phobius"/>
    </source>
</evidence>
<keyword evidence="2" id="KW-1133">Transmembrane helix</keyword>
<dbReference type="EMBL" id="PZQS01000010">
    <property type="protein sequence ID" value="PVD23778.1"/>
    <property type="molecule type" value="Genomic_DNA"/>
</dbReference>
<feature type="region of interest" description="Disordered" evidence="1">
    <location>
        <begin position="112"/>
        <end position="227"/>
    </location>
</feature>
<proteinExistence type="predicted"/>
<reference evidence="3 4" key="1">
    <citation type="submission" date="2018-04" db="EMBL/GenBank/DDBJ databases">
        <title>The genome of golden apple snail Pomacea canaliculata provides insight into stress tolerance and invasive adaptation.</title>
        <authorList>
            <person name="Liu C."/>
            <person name="Liu B."/>
            <person name="Ren Y."/>
            <person name="Zhang Y."/>
            <person name="Wang H."/>
            <person name="Li S."/>
            <person name="Jiang F."/>
            <person name="Yin L."/>
            <person name="Zhang G."/>
            <person name="Qian W."/>
            <person name="Fan W."/>
        </authorList>
    </citation>
    <scope>NUCLEOTIDE SEQUENCE [LARGE SCALE GENOMIC DNA]</scope>
    <source>
        <strain evidence="3">SZHN2017</strain>
        <tissue evidence="3">Muscle</tissue>
    </source>
</reference>
<protein>
    <submittedName>
        <fullName evidence="3">Uncharacterized protein</fullName>
    </submittedName>
</protein>
<keyword evidence="2" id="KW-0812">Transmembrane</keyword>